<dbReference type="Proteomes" id="UP000054097">
    <property type="component" value="Unassembled WGS sequence"/>
</dbReference>
<proteinExistence type="predicted"/>
<feature type="domain" description="U3 small nucleolar RNA-associated protein 20 N-terminal" evidence="2">
    <location>
        <begin position="690"/>
        <end position="1297"/>
    </location>
</feature>
<feature type="compositionally biased region" description="Acidic residues" evidence="1">
    <location>
        <begin position="911"/>
        <end position="925"/>
    </location>
</feature>
<feature type="region of interest" description="Disordered" evidence="1">
    <location>
        <begin position="2303"/>
        <end position="2330"/>
    </location>
</feature>
<protein>
    <submittedName>
        <fullName evidence="5">Uncharacterized protein</fullName>
    </submittedName>
</protein>
<keyword evidence="6" id="KW-1185">Reference proteome</keyword>
<evidence type="ECO:0000313" key="5">
    <source>
        <dbReference type="EMBL" id="KIM31383.1"/>
    </source>
</evidence>
<feature type="region of interest" description="Disordered" evidence="1">
    <location>
        <begin position="2121"/>
        <end position="2151"/>
    </location>
</feature>
<evidence type="ECO:0000313" key="6">
    <source>
        <dbReference type="Proteomes" id="UP000054097"/>
    </source>
</evidence>
<dbReference type="Pfam" id="PF20416">
    <property type="entry name" value="UTP20"/>
    <property type="match status" value="1"/>
</dbReference>
<dbReference type="PANTHER" id="PTHR17695">
    <property type="entry name" value="SMALL SUBUNIT PROCESSOME COMPONENT 20 HOMOLOG"/>
    <property type="match status" value="1"/>
</dbReference>
<evidence type="ECO:0000259" key="3">
    <source>
        <dbReference type="Pfam" id="PF20416"/>
    </source>
</evidence>
<dbReference type="STRING" id="933852.A0A0C2WZ78"/>
<gene>
    <name evidence="5" type="ORF">M408DRAFT_7156</name>
</gene>
<organism evidence="5 6">
    <name type="scientific">Serendipita vermifera MAFF 305830</name>
    <dbReference type="NCBI Taxonomy" id="933852"/>
    <lineage>
        <taxon>Eukaryota</taxon>
        <taxon>Fungi</taxon>
        <taxon>Dikarya</taxon>
        <taxon>Basidiomycota</taxon>
        <taxon>Agaricomycotina</taxon>
        <taxon>Agaricomycetes</taxon>
        <taxon>Sebacinales</taxon>
        <taxon>Serendipitaceae</taxon>
        <taxon>Serendipita</taxon>
    </lineage>
</organism>
<dbReference type="GO" id="GO:0032040">
    <property type="term" value="C:small-subunit processome"/>
    <property type="evidence" value="ECO:0007669"/>
    <property type="project" value="TreeGrafter"/>
</dbReference>
<evidence type="ECO:0000259" key="4">
    <source>
        <dbReference type="Pfam" id="PF23099"/>
    </source>
</evidence>
<dbReference type="Pfam" id="PF23099">
    <property type="entry name" value="UTP20_C"/>
    <property type="match status" value="1"/>
</dbReference>
<dbReference type="Pfam" id="PF07539">
    <property type="entry name" value="UTP20_N"/>
    <property type="match status" value="1"/>
</dbReference>
<reference evidence="6" key="2">
    <citation type="submission" date="2015-01" db="EMBL/GenBank/DDBJ databases">
        <title>Evolutionary Origins and Diversification of the Mycorrhizal Mutualists.</title>
        <authorList>
            <consortium name="DOE Joint Genome Institute"/>
            <consortium name="Mycorrhizal Genomics Consortium"/>
            <person name="Kohler A."/>
            <person name="Kuo A."/>
            <person name="Nagy L.G."/>
            <person name="Floudas D."/>
            <person name="Copeland A."/>
            <person name="Barry K.W."/>
            <person name="Cichocki N."/>
            <person name="Veneault-Fourrey C."/>
            <person name="LaButti K."/>
            <person name="Lindquist E.A."/>
            <person name="Lipzen A."/>
            <person name="Lundell T."/>
            <person name="Morin E."/>
            <person name="Murat C."/>
            <person name="Riley R."/>
            <person name="Ohm R."/>
            <person name="Sun H."/>
            <person name="Tunlid A."/>
            <person name="Henrissat B."/>
            <person name="Grigoriev I.V."/>
            <person name="Hibbett D.S."/>
            <person name="Martin F."/>
        </authorList>
    </citation>
    <scope>NUCLEOTIDE SEQUENCE [LARGE SCALE GENOMIC DNA]</scope>
    <source>
        <strain evidence="6">MAFF 305830</strain>
    </source>
</reference>
<name>A0A0C2WZ78_SERVB</name>
<feature type="compositionally biased region" description="Acidic residues" evidence="1">
    <location>
        <begin position="2122"/>
        <end position="2132"/>
    </location>
</feature>
<dbReference type="InterPro" id="IPR011989">
    <property type="entry name" value="ARM-like"/>
</dbReference>
<feature type="region of interest" description="Disordered" evidence="1">
    <location>
        <begin position="902"/>
        <end position="925"/>
    </location>
</feature>
<dbReference type="HOGENOM" id="CLU_000327_1_0_1"/>
<dbReference type="EMBL" id="KN824282">
    <property type="protein sequence ID" value="KIM31383.1"/>
    <property type="molecule type" value="Genomic_DNA"/>
</dbReference>
<evidence type="ECO:0000256" key="1">
    <source>
        <dbReference type="SAM" id="MobiDB-lite"/>
    </source>
</evidence>
<dbReference type="InterPro" id="IPR046523">
    <property type="entry name" value="UTP20_dom"/>
</dbReference>
<dbReference type="InterPro" id="IPR016024">
    <property type="entry name" value="ARM-type_fold"/>
</dbReference>
<accession>A0A0C2WZ78</accession>
<sequence length="2330" mass="261159">MPKYQAIWNALLSQASRSLPPTTLETYIQTLSLFLKTLLLPEPSNIAFTWDQLAITIKKCRPDVQRILAEVWSTVLRRFKADTRAEATFMLVEALDSIPDAIAWVYISTFQTTGSILHTVTTPLLTLLLDSSLRADDFTPIFILVRRVLNATMHYSTPDSFRPVAEILVSRVQYLNYTAAEEEAIHRTLQITLVVASLRKGKKAESIFTGDQIAAILSKLATIPLVDGLKEDIVAVLVACLKGSEMSIWVRGRAALEHVWEDTLSGYRAARALSHLDQSKGTNWKAFILPHVQRDSRATLPKENQYLSETLDLLHGLIIDDRLIFADEAFKASVEGLCRRVLDHWAPGEEAILQLRDVLSMVHLLPNLGRPLAALVNFLVALDIDTREDYQNSAANTAWCLGSSMIALSKLKGWQEEVDTNPWFWHCLNRYNWSSKVLEGLISISYLSSIVIPFTDALLALKPAIMSHIGALRYQALRFLASAVVEKDPSQNLAVNSCLQAESVEITSTRTPERVLKTTKLGTLTPVGQATGSTEICSRWLLAQLKVNLMPLWKATAQALGVLFSRCGEDVWPIFKAELDGIFDESRLIEQNPPWALQMSDRDEAFQEDEKTWRNPGLNETLTALGSMGRGMIALVKDQRVSERFDGENYEKQLLKTLEGSPAYAERHNRDIVPLFLSFASPELPKRPRMQRLISWLSLFAKFSNPKAAYASSSLHLLYMSLLSHPERTLQSVTVECLLAFNSKALKAHESTIRGLLDDSQWKDHLMGLDLAGTVEPTDRAEYVDFLIRLIYGMIRERRGRNKLHDRRAALLGALRQCVDKELGSFVQLMLEPFQIAENKGFSVGSSLPVLPPALTWKQQVGFLVLQAEVVRLLGKKLTACWPSLLQVTMSIVANAQRVLEEAKEGPHDDSQDDADSEAEDAASEIESVEIPHKVARNLRQLGIKRFTDYFRLAVDFGFSPYLPTAFDTFISPRLKSLETENTQSPSALMELFYTWSMRPNQVIYLVDYDASVLPKVIACLVATSVKPSVISRVLDIIENIITAASSNDSLVERLVKPHLGLLIDTLSLMIKESSQSGAITSELAQRQVHTLRAISDYVVASEHASSLLPLLLPLLQKPPSKVSETVKVDLLQVIHRLLSLLEVDSEQTTALYAAVYEIVSHLLQTLQSRQARVSAALIFTDLATSEQGMQQLSLLIKDLNAFDERRPEEPDFDRRLEAFATLNEQLYLHLHPRQWLPILHNMLHCMHDKNELSIRNNAVYSLRRFIQVLGSNSSEELQKLFSRVLFPGLKTGLRSKHETRYIKLVKEKSPSVKLYVRTVNTLLDNFRFSMEETVEVPQQDEDALAETAGDPADTKPSLSVKIADAVNNRLLPALLQFLEKREETEDTMRIPMAIGIAKVALHLPEEKRLIQVTRLMTILCQALRSKSSETRDLTRETLCKIVVSAGPPYLPILVRELRTALTRGPQLHILAVTSHSLVCHVTTPEASEKGFGNLDDIVGDVAEISAEVIFGQSGKDVQGEDFKTTYREVRSAASKGLDTLTILARSITLVSVARLLLPLRSIMHETESVKTMQIVEESLKRIAGGLNSNPSMDSKSLLSLCHALIGQNAKFLQEKPSIHQKGSSTRKNFVVQSKRDLPHAQEHYANNSYRFVAFGLELLIVAFRRNRFDYHDADIVSRLEPMVTLIGNTLYSTATPVVILGLKAISSIAKAPLKTIPKALPVIIHQQVEIVRQAGSAESEVAQASLKSLASTLRDCATAQLKEKDLKFVLEVMEPDLEETESQAAVFALLRAIVQRKLVVPEIYDMMDKVASVVVTNQSTQVQEMCRGILLQFLLDYPQGKGRLRKQMTFLASNLGYVFESGRLSVMVLLEAVFLKFEQKLVAEYADMFITALIMVLANDDSSTCRERASTLIKILYKCLEQNQRSQLVERLHVWVTQGAQGSLASVSAQVYGLVVDVAVEDAGTHMPVIVSDLNAMLEKAVERHEELTETPGDSMEVDLDWQTPYHALVVLCKALKEMRDPEEVSGRISWELVVDLMLFPHSWVRSACSKLLGSFYARKLVNVDTGTGYPSTRRGMVAVAKNSSIQLRSEHLDQAFSLQVVKNLVFLGKSFCDGINSGDAEAEEQEESDGDESKSSDSDEENQNQTSKEERIMKTPLPWLFSKLSYQVKTAHIKRRSSFVAPRNWHLEPLAVLQWFAAMVSYMDADSLERYLVHILTPVYRLSEDDTIRDSNMDELKTVAQELQDLVQSKVGVTKFTAIYGQIRQGTLAIRRERKAARAMTVASNPQVAAKRQIQRNVAKRESRKRKLHAIKEAKTMGHFPSKKKRME</sequence>
<dbReference type="Gene3D" id="1.25.10.10">
    <property type="entry name" value="Leucine-rich Repeat Variant"/>
    <property type="match status" value="1"/>
</dbReference>
<dbReference type="InterPro" id="IPR011430">
    <property type="entry name" value="UTP20_N"/>
</dbReference>
<dbReference type="PANTHER" id="PTHR17695:SF11">
    <property type="entry name" value="SMALL SUBUNIT PROCESSOME COMPONENT 20 HOMOLOG"/>
    <property type="match status" value="1"/>
</dbReference>
<dbReference type="InterPro" id="IPR052575">
    <property type="entry name" value="SSU_processome_comp_20"/>
</dbReference>
<reference evidence="5 6" key="1">
    <citation type="submission" date="2014-04" db="EMBL/GenBank/DDBJ databases">
        <authorList>
            <consortium name="DOE Joint Genome Institute"/>
            <person name="Kuo A."/>
            <person name="Zuccaro A."/>
            <person name="Kohler A."/>
            <person name="Nagy L.G."/>
            <person name="Floudas D."/>
            <person name="Copeland A."/>
            <person name="Barry K.W."/>
            <person name="Cichocki N."/>
            <person name="Veneault-Fourrey C."/>
            <person name="LaButti K."/>
            <person name="Lindquist E.A."/>
            <person name="Lipzen A."/>
            <person name="Lundell T."/>
            <person name="Morin E."/>
            <person name="Murat C."/>
            <person name="Sun H."/>
            <person name="Tunlid A."/>
            <person name="Henrissat B."/>
            <person name="Grigoriev I.V."/>
            <person name="Hibbett D.S."/>
            <person name="Martin F."/>
            <person name="Nordberg H.P."/>
            <person name="Cantor M.N."/>
            <person name="Hua S.X."/>
        </authorList>
    </citation>
    <scope>NUCLEOTIDE SEQUENCE [LARGE SCALE GENOMIC DNA]</scope>
    <source>
        <strain evidence="5 6">MAFF 305830</strain>
    </source>
</reference>
<dbReference type="OrthoDB" id="360653at2759"/>
<evidence type="ECO:0000259" key="2">
    <source>
        <dbReference type="Pfam" id="PF07539"/>
    </source>
</evidence>
<dbReference type="GO" id="GO:0030686">
    <property type="term" value="C:90S preribosome"/>
    <property type="evidence" value="ECO:0007669"/>
    <property type="project" value="TreeGrafter"/>
</dbReference>
<feature type="domain" description="U3 small nucleolar RNA-associated protein 20" evidence="3">
    <location>
        <begin position="1381"/>
        <end position="1606"/>
    </location>
</feature>
<dbReference type="SUPFAM" id="SSF48371">
    <property type="entry name" value="ARM repeat"/>
    <property type="match status" value="2"/>
</dbReference>
<dbReference type="InterPro" id="IPR057525">
    <property type="entry name" value="UTP20_C"/>
</dbReference>
<feature type="domain" description="U3 small nucleolar RNA-associated protein 20 C-terminal" evidence="4">
    <location>
        <begin position="2074"/>
        <end position="2311"/>
    </location>
</feature>